<evidence type="ECO:0000313" key="4">
    <source>
        <dbReference type="Proteomes" id="UP000295325"/>
    </source>
</evidence>
<feature type="domain" description="Conserved hypothetical protein CHP02679 N terminus" evidence="2">
    <location>
        <begin position="34"/>
        <end position="248"/>
    </location>
</feature>
<sequence length="430" mass="49894">MSLEKSCIEYFKSDKGFKRLFEGIREKYRSLGSLGGTVVINNLTQDEREALSGLFKKDYYSRKSASIKVEKLVKALEDTRFSGVDFERVLMGYFGEELISKRKERDIYELEKSSFFDEILYSFQGTRSWKWLKSILESRDNAYRMILQKYDRERESLKEALILTMKALNELTFNERNATRLALFSSKISRNPHTFDMDRNCGRLLMYGISYFLGIQYPKGAEDKAEALYSAGIIADEISNYTAISGLLAYRNGKVHRGWEGFYSLGEPLQVSLWNLSEIDYILSPSGKIFVFENPTVFSEVLYSTREKRPPLVCTCGQIKLASLVLLDRIIDNVDYIYYSGDFDPEGLLIADRLKKRYGEKLVLWRYSIEDYEGIKSNEVLEEIRLKKLDNLKSPELKTLGEHIRNKGLAAYQELLTDRYIEDINKYMSG</sequence>
<name>A0A4R7KM36_9CLOT</name>
<dbReference type="CDD" id="cd00188">
    <property type="entry name" value="TOPRIM"/>
    <property type="match status" value="1"/>
</dbReference>
<dbReference type="InterPro" id="IPR024465">
    <property type="entry name" value="DUF2399"/>
</dbReference>
<dbReference type="Proteomes" id="UP000295325">
    <property type="component" value="Unassembled WGS sequence"/>
</dbReference>
<evidence type="ECO:0000259" key="2">
    <source>
        <dbReference type="Pfam" id="PF11796"/>
    </source>
</evidence>
<dbReference type="OrthoDB" id="1661308at2"/>
<reference evidence="3 4" key="1">
    <citation type="submission" date="2019-03" db="EMBL/GenBank/DDBJ databases">
        <title>Genomic Encyclopedia of Type Strains, Phase IV (KMG-IV): sequencing the most valuable type-strain genomes for metagenomic binning, comparative biology and taxonomic classification.</title>
        <authorList>
            <person name="Goeker M."/>
        </authorList>
    </citation>
    <scope>NUCLEOTIDE SEQUENCE [LARGE SCALE GENOMIC DNA]</scope>
    <source>
        <strain evidence="3 4">DSM 24455</strain>
    </source>
</reference>
<comment type="caution">
    <text evidence="3">The sequence shown here is derived from an EMBL/GenBank/DDBJ whole genome shotgun (WGS) entry which is preliminary data.</text>
</comment>
<organism evidence="3 4">
    <name type="scientific">Fonticella tunisiensis</name>
    <dbReference type="NCBI Taxonomy" id="1096341"/>
    <lineage>
        <taxon>Bacteria</taxon>
        <taxon>Bacillati</taxon>
        <taxon>Bacillota</taxon>
        <taxon>Clostridia</taxon>
        <taxon>Eubacteriales</taxon>
        <taxon>Clostridiaceae</taxon>
        <taxon>Fonticella</taxon>
    </lineage>
</organism>
<dbReference type="Pfam" id="PF11796">
    <property type="entry name" value="DUF3323"/>
    <property type="match status" value="1"/>
</dbReference>
<evidence type="ECO:0000259" key="1">
    <source>
        <dbReference type="Pfam" id="PF09664"/>
    </source>
</evidence>
<dbReference type="AlphaFoldDB" id="A0A4R7KM36"/>
<proteinExistence type="predicted"/>
<accession>A0A4R7KM36</accession>
<gene>
    <name evidence="3" type="ORF">EDD71_11225</name>
</gene>
<dbReference type="InterPro" id="IPR024466">
    <property type="entry name" value="CHP02679_N"/>
</dbReference>
<feature type="domain" description="DUF2399" evidence="1">
    <location>
        <begin position="272"/>
        <end position="424"/>
    </location>
</feature>
<keyword evidence="4" id="KW-1185">Reference proteome</keyword>
<protein>
    <submittedName>
        <fullName evidence="3">Uncharacterized protein (TIGR02679 family)</fullName>
    </submittedName>
</protein>
<dbReference type="RefSeq" id="WP_133628296.1">
    <property type="nucleotide sequence ID" value="NZ_SOAZ01000012.1"/>
</dbReference>
<evidence type="ECO:0000313" key="3">
    <source>
        <dbReference type="EMBL" id="TDT57245.1"/>
    </source>
</evidence>
<dbReference type="EMBL" id="SOAZ01000012">
    <property type="protein sequence ID" value="TDT57245.1"/>
    <property type="molecule type" value="Genomic_DNA"/>
</dbReference>
<dbReference type="Pfam" id="PF09664">
    <property type="entry name" value="DUF2399"/>
    <property type="match status" value="1"/>
</dbReference>